<reference evidence="2 3" key="1">
    <citation type="submission" date="2018-08" db="EMBL/GenBank/DDBJ databases">
        <title>A genome reference for cultivated species of the human gut microbiota.</title>
        <authorList>
            <person name="Zou Y."/>
            <person name="Xue W."/>
            <person name="Luo G."/>
        </authorList>
    </citation>
    <scope>NUCLEOTIDE SEQUENCE [LARGE SCALE GENOMIC DNA]</scope>
    <source>
        <strain evidence="2 3">AM44-11BH</strain>
    </source>
</reference>
<dbReference type="Pfam" id="PF14343">
    <property type="entry name" value="PrcB_C"/>
    <property type="match status" value="1"/>
</dbReference>
<dbReference type="GO" id="GO:0006508">
    <property type="term" value="P:proteolysis"/>
    <property type="evidence" value="ECO:0007669"/>
    <property type="project" value="UniProtKB-KW"/>
</dbReference>
<accession>A0A413RD27</accession>
<feature type="domain" description="PrcB C-terminal" evidence="1">
    <location>
        <begin position="75"/>
        <end position="130"/>
    </location>
</feature>
<dbReference type="AlphaFoldDB" id="A0A413RD27"/>
<name>A0A413RD27_9FIRM</name>
<dbReference type="PROSITE" id="PS51257">
    <property type="entry name" value="PROKAR_LIPOPROTEIN"/>
    <property type="match status" value="1"/>
</dbReference>
<evidence type="ECO:0000313" key="3">
    <source>
        <dbReference type="Proteomes" id="UP000284779"/>
    </source>
</evidence>
<evidence type="ECO:0000259" key="1">
    <source>
        <dbReference type="Pfam" id="PF14343"/>
    </source>
</evidence>
<comment type="caution">
    <text evidence="2">The sequence shown here is derived from an EMBL/GenBank/DDBJ whole genome shotgun (WGS) entry which is preliminary data.</text>
</comment>
<proteinExistence type="predicted"/>
<dbReference type="EMBL" id="QSFD01000001">
    <property type="protein sequence ID" value="RHA20725.1"/>
    <property type="molecule type" value="Genomic_DNA"/>
</dbReference>
<dbReference type="InterPro" id="IPR025748">
    <property type="entry name" value="PrcB_C_dom"/>
</dbReference>
<evidence type="ECO:0000313" key="2">
    <source>
        <dbReference type="EMBL" id="RHA20725.1"/>
    </source>
</evidence>
<dbReference type="Proteomes" id="UP000284779">
    <property type="component" value="Unassembled WGS sequence"/>
</dbReference>
<dbReference type="GO" id="GO:0008233">
    <property type="term" value="F:peptidase activity"/>
    <property type="evidence" value="ECO:0007669"/>
    <property type="project" value="UniProtKB-KW"/>
</dbReference>
<keyword evidence="3" id="KW-1185">Reference proteome</keyword>
<organism evidence="2 3">
    <name type="scientific">Eubacterium ventriosum</name>
    <dbReference type="NCBI Taxonomy" id="39496"/>
    <lineage>
        <taxon>Bacteria</taxon>
        <taxon>Bacillati</taxon>
        <taxon>Bacillota</taxon>
        <taxon>Clostridia</taxon>
        <taxon>Eubacteriales</taxon>
        <taxon>Eubacteriaceae</taxon>
        <taxon>Eubacterium</taxon>
    </lineage>
</organism>
<protein>
    <submittedName>
        <fullName evidence="2">Protease complex subunit PrcB family protein</fullName>
    </submittedName>
</protein>
<sequence>MVFFMQKNRLLTGALILFLMIIVSSCGMEKISRKKIKDIDFTVVAEIEMPLEVKQIVEKRKEQPFKVTYSDNQYTYIIIGYGRQNHQGYSIKVNNLYETKNGIYIKTEFQGPKEYSNSENVTYPYIVVKIQQTDKSVIFSE</sequence>
<keyword evidence="2" id="KW-0378">Hydrolase</keyword>
<gene>
    <name evidence="2" type="ORF">DW944_00735</name>
</gene>
<keyword evidence="2" id="KW-0645">Protease</keyword>